<accession>A0A0B8SZS9</accession>
<reference evidence="8 9" key="2">
    <citation type="journal article" date="2015" name="PLoS ONE">
        <title>Whole-Genome Optical Mapping and Finished Genome Sequence of Sphingobacterium deserti sp. nov., a New Species Isolated from the Western Desert of China.</title>
        <authorList>
            <person name="Teng C."/>
            <person name="Zhou Z."/>
            <person name="Molnar I."/>
            <person name="Li X."/>
            <person name="Tang R."/>
            <person name="Chen M."/>
            <person name="Wang L."/>
            <person name="Su S."/>
            <person name="Zhang W."/>
            <person name="Lin M."/>
        </authorList>
    </citation>
    <scope>NUCLEOTIDE SEQUENCE [LARGE SCALE GENOMIC DNA]</scope>
    <source>
        <strain evidence="9">ACCC05744</strain>
    </source>
</reference>
<dbReference type="PANTHER" id="PTHR43547">
    <property type="entry name" value="TWO-COMPONENT HISTIDINE KINASE"/>
    <property type="match status" value="1"/>
</dbReference>
<comment type="caution">
    <text evidence="8">The sequence shown here is derived from an EMBL/GenBank/DDBJ whole genome shotgun (WGS) entry which is preliminary data.</text>
</comment>
<dbReference type="Proteomes" id="UP000031802">
    <property type="component" value="Unassembled WGS sequence"/>
</dbReference>
<evidence type="ECO:0000259" key="7">
    <source>
        <dbReference type="PROSITE" id="PS50110"/>
    </source>
</evidence>
<proteinExistence type="predicted"/>
<evidence type="ECO:0000313" key="8">
    <source>
        <dbReference type="EMBL" id="KGE13151.1"/>
    </source>
</evidence>
<keyword evidence="8" id="KW-0418">Kinase</keyword>
<dbReference type="PROSITE" id="PS01124">
    <property type="entry name" value="HTH_ARAC_FAMILY_2"/>
    <property type="match status" value="1"/>
</dbReference>
<evidence type="ECO:0000256" key="3">
    <source>
        <dbReference type="ARBA" id="ARBA00023125"/>
    </source>
</evidence>
<dbReference type="GO" id="GO:0003700">
    <property type="term" value="F:DNA-binding transcription factor activity"/>
    <property type="evidence" value="ECO:0007669"/>
    <property type="project" value="InterPro"/>
</dbReference>
<dbReference type="PANTHER" id="PTHR43547:SF2">
    <property type="entry name" value="HYBRID SIGNAL TRANSDUCTION HISTIDINE KINASE C"/>
    <property type="match status" value="1"/>
</dbReference>
<evidence type="ECO:0000256" key="5">
    <source>
        <dbReference type="PROSITE-ProRule" id="PRU00169"/>
    </source>
</evidence>
<dbReference type="GO" id="GO:0000155">
    <property type="term" value="F:phosphorelay sensor kinase activity"/>
    <property type="evidence" value="ECO:0007669"/>
    <property type="project" value="TreeGrafter"/>
</dbReference>
<reference evidence="9" key="1">
    <citation type="submission" date="2014-04" db="EMBL/GenBank/DDBJ databases">
        <title>Whole-Genome optical mapping and complete genome sequence of Sphingobacterium deserti sp. nov., a new spaces isolated from desert in the west of China.</title>
        <authorList>
            <person name="Teng C."/>
            <person name="Zhou Z."/>
            <person name="Li X."/>
            <person name="Chen M."/>
            <person name="Lin M."/>
            <person name="Wang L."/>
            <person name="Su S."/>
            <person name="Zhang C."/>
            <person name="Zhang W."/>
        </authorList>
    </citation>
    <scope>NUCLEOTIDE SEQUENCE [LARGE SCALE GENOMIC DNA]</scope>
    <source>
        <strain evidence="9">ACCC05744</strain>
    </source>
</reference>
<dbReference type="RefSeq" id="WP_037501209.1">
    <property type="nucleotide sequence ID" value="NZ_JJMU01000054.1"/>
</dbReference>
<dbReference type="STRING" id="1229276.DI53_2987"/>
<dbReference type="InterPro" id="IPR018060">
    <property type="entry name" value="HTH_AraC"/>
</dbReference>
<dbReference type="PROSITE" id="PS50110">
    <property type="entry name" value="RESPONSE_REGULATORY"/>
    <property type="match status" value="1"/>
</dbReference>
<evidence type="ECO:0000256" key="4">
    <source>
        <dbReference type="ARBA" id="ARBA00023163"/>
    </source>
</evidence>
<dbReference type="PRINTS" id="PR00032">
    <property type="entry name" value="HTHARAC"/>
</dbReference>
<dbReference type="InterPro" id="IPR020449">
    <property type="entry name" value="Tscrpt_reg_AraC-type_HTH"/>
</dbReference>
<dbReference type="eggNOG" id="COG0745">
    <property type="taxonomic scope" value="Bacteria"/>
</dbReference>
<dbReference type="Gene3D" id="3.40.50.2300">
    <property type="match status" value="1"/>
</dbReference>
<dbReference type="AlphaFoldDB" id="A0A0B8SZS9"/>
<feature type="domain" description="HTH araC/xylS-type" evidence="6">
    <location>
        <begin position="157"/>
        <end position="256"/>
    </location>
</feature>
<feature type="modified residue" description="4-aspartylphosphate" evidence="5">
    <location>
        <position position="58"/>
    </location>
</feature>
<keyword evidence="1 5" id="KW-0597">Phosphoprotein</keyword>
<dbReference type="PATRIC" id="fig|1229276.3.peg.3089"/>
<protein>
    <submittedName>
        <fullName evidence="8">Histidine kinase</fullName>
    </submittedName>
</protein>
<sequence length="268" mass="30887">MHNSNKVKYSIMIVDDNPDMIEFLEDALSDRYYIIKASDGMEAIHYLDDSPIDLIVSDVMMPLVDGFELCKQVKEDVQLQHIPFIMLTAKNTLKAKIEGLEHGADVYLEKPFLPDLLLAHIDSLFRNRQHIRFHYNHSPARTVPNHNIENPGSDFLNKLNLFITEHMGLRTLCVDHLAACMHISRPTLFRRIKLLSSLSPKELINMARLKKGAELLLQSSHKIYEISNMVGFSSPSHFVRNFIREFGISPKTYRRNQLTKRASSKNPF</sequence>
<evidence type="ECO:0000313" key="9">
    <source>
        <dbReference type="Proteomes" id="UP000031802"/>
    </source>
</evidence>
<dbReference type="GO" id="GO:0043565">
    <property type="term" value="F:sequence-specific DNA binding"/>
    <property type="evidence" value="ECO:0007669"/>
    <property type="project" value="InterPro"/>
</dbReference>
<keyword evidence="3" id="KW-0238">DNA-binding</keyword>
<evidence type="ECO:0000259" key="6">
    <source>
        <dbReference type="PROSITE" id="PS01124"/>
    </source>
</evidence>
<dbReference type="InterPro" id="IPR018062">
    <property type="entry name" value="HTH_AraC-typ_CS"/>
</dbReference>
<dbReference type="OrthoDB" id="9809670at2"/>
<dbReference type="Gene3D" id="1.10.10.60">
    <property type="entry name" value="Homeodomain-like"/>
    <property type="match status" value="1"/>
</dbReference>
<dbReference type="SUPFAM" id="SSF52172">
    <property type="entry name" value="CheY-like"/>
    <property type="match status" value="1"/>
</dbReference>
<keyword evidence="9" id="KW-1185">Reference proteome</keyword>
<organism evidence="8 9">
    <name type="scientific">Sphingobacterium deserti</name>
    <dbReference type="NCBI Taxonomy" id="1229276"/>
    <lineage>
        <taxon>Bacteria</taxon>
        <taxon>Pseudomonadati</taxon>
        <taxon>Bacteroidota</taxon>
        <taxon>Sphingobacteriia</taxon>
        <taxon>Sphingobacteriales</taxon>
        <taxon>Sphingobacteriaceae</taxon>
        <taxon>Sphingobacterium</taxon>
    </lineage>
</organism>
<dbReference type="InterPro" id="IPR001789">
    <property type="entry name" value="Sig_transdc_resp-reg_receiver"/>
</dbReference>
<dbReference type="EMBL" id="JJMU01000054">
    <property type="protein sequence ID" value="KGE13151.1"/>
    <property type="molecule type" value="Genomic_DNA"/>
</dbReference>
<dbReference type="SMART" id="SM00448">
    <property type="entry name" value="REC"/>
    <property type="match status" value="1"/>
</dbReference>
<name>A0A0B8SZS9_9SPHI</name>
<keyword evidence="2" id="KW-0805">Transcription regulation</keyword>
<dbReference type="SMART" id="SM00342">
    <property type="entry name" value="HTH_ARAC"/>
    <property type="match status" value="1"/>
</dbReference>
<dbReference type="SUPFAM" id="SSF46689">
    <property type="entry name" value="Homeodomain-like"/>
    <property type="match status" value="1"/>
</dbReference>
<keyword evidence="4" id="KW-0804">Transcription</keyword>
<gene>
    <name evidence="8" type="ORF">DI53_2987</name>
</gene>
<evidence type="ECO:0000256" key="2">
    <source>
        <dbReference type="ARBA" id="ARBA00023015"/>
    </source>
</evidence>
<dbReference type="InterPro" id="IPR009057">
    <property type="entry name" value="Homeodomain-like_sf"/>
</dbReference>
<dbReference type="PROSITE" id="PS00041">
    <property type="entry name" value="HTH_ARAC_FAMILY_1"/>
    <property type="match status" value="1"/>
</dbReference>
<evidence type="ECO:0000256" key="1">
    <source>
        <dbReference type="ARBA" id="ARBA00022553"/>
    </source>
</evidence>
<dbReference type="Pfam" id="PF12833">
    <property type="entry name" value="HTH_18"/>
    <property type="match status" value="1"/>
</dbReference>
<dbReference type="InterPro" id="IPR011006">
    <property type="entry name" value="CheY-like_superfamily"/>
</dbReference>
<feature type="domain" description="Response regulatory" evidence="7">
    <location>
        <begin position="10"/>
        <end position="125"/>
    </location>
</feature>
<keyword evidence="8" id="KW-0808">Transferase</keyword>
<dbReference type="Pfam" id="PF00072">
    <property type="entry name" value="Response_reg"/>
    <property type="match status" value="1"/>
</dbReference>